<evidence type="ECO:0000256" key="4">
    <source>
        <dbReference type="ARBA" id="ARBA00022729"/>
    </source>
</evidence>
<evidence type="ECO:0000256" key="7">
    <source>
        <dbReference type="ARBA" id="ARBA00023136"/>
    </source>
</evidence>
<evidence type="ECO:0000256" key="1">
    <source>
        <dbReference type="ARBA" id="ARBA00004167"/>
    </source>
</evidence>
<keyword evidence="7 10" id="KW-0472">Membrane</keyword>
<evidence type="ECO:0000256" key="6">
    <source>
        <dbReference type="ARBA" id="ARBA00022912"/>
    </source>
</evidence>
<evidence type="ECO:0000259" key="12">
    <source>
        <dbReference type="PROSITE" id="PS50056"/>
    </source>
</evidence>
<protein>
    <recommendedName>
        <fullName evidence="3">protein-tyrosine-phosphatase</fullName>
        <ecNumber evidence="3">3.1.3.48</ecNumber>
    </recommendedName>
</protein>
<feature type="domain" description="Tyrosine specific protein phosphatases" evidence="12">
    <location>
        <begin position="1008"/>
        <end position="1083"/>
    </location>
</feature>
<feature type="compositionally biased region" description="Pro residues" evidence="9">
    <location>
        <begin position="460"/>
        <end position="472"/>
    </location>
</feature>
<feature type="domain" description="Tyrosine-protein phosphatase" evidence="11">
    <location>
        <begin position="833"/>
        <end position="1092"/>
    </location>
</feature>
<dbReference type="Pfam" id="PF00102">
    <property type="entry name" value="Y_phosphatase"/>
    <property type="match status" value="2"/>
</dbReference>
<feature type="region of interest" description="Disordered" evidence="9">
    <location>
        <begin position="433"/>
        <end position="502"/>
    </location>
</feature>
<dbReference type="GO" id="GO:0004725">
    <property type="term" value="F:protein tyrosine phosphatase activity"/>
    <property type="evidence" value="ECO:0007669"/>
    <property type="project" value="UniProtKB-EC"/>
</dbReference>
<comment type="caution">
    <text evidence="14">The sequence shown here is derived from an EMBL/GenBank/DDBJ whole genome shotgun (WGS) entry which is preliminary data.</text>
</comment>
<evidence type="ECO:0000256" key="9">
    <source>
        <dbReference type="SAM" id="MobiDB-lite"/>
    </source>
</evidence>
<dbReference type="PROSITE" id="PS50853">
    <property type="entry name" value="FN3"/>
    <property type="match status" value="1"/>
</dbReference>
<feature type="compositionally biased region" description="Pro residues" evidence="9">
    <location>
        <begin position="440"/>
        <end position="452"/>
    </location>
</feature>
<feature type="domain" description="Tyrosine specific protein phosphatases" evidence="12">
    <location>
        <begin position="720"/>
        <end position="794"/>
    </location>
</feature>
<dbReference type="InterPro" id="IPR029021">
    <property type="entry name" value="Prot-tyrosine_phosphatase-like"/>
</dbReference>
<dbReference type="SMART" id="SM00060">
    <property type="entry name" value="FN3"/>
    <property type="match status" value="2"/>
</dbReference>
<feature type="region of interest" description="Disordered" evidence="9">
    <location>
        <begin position="357"/>
        <end position="394"/>
    </location>
</feature>
<keyword evidence="10" id="KW-1133">Transmembrane helix</keyword>
<feature type="domain" description="Fibronectin type-III" evidence="13">
    <location>
        <begin position="164"/>
        <end position="265"/>
    </location>
</feature>
<dbReference type="Proteomes" id="UP001209878">
    <property type="component" value="Unassembled WGS sequence"/>
</dbReference>
<evidence type="ECO:0000256" key="5">
    <source>
        <dbReference type="ARBA" id="ARBA00022801"/>
    </source>
</evidence>
<evidence type="ECO:0000313" key="14">
    <source>
        <dbReference type="EMBL" id="KAK2192160.1"/>
    </source>
</evidence>
<dbReference type="InterPro" id="IPR036116">
    <property type="entry name" value="FN3_sf"/>
</dbReference>
<dbReference type="Gene3D" id="3.90.190.10">
    <property type="entry name" value="Protein tyrosine phosphatase superfamily"/>
    <property type="match status" value="2"/>
</dbReference>
<feature type="transmembrane region" description="Helical" evidence="10">
    <location>
        <begin position="398"/>
        <end position="422"/>
    </location>
</feature>
<dbReference type="InterPro" id="IPR016130">
    <property type="entry name" value="Tyr_Pase_AS"/>
</dbReference>
<organism evidence="14 15">
    <name type="scientific">Ridgeia piscesae</name>
    <name type="common">Tubeworm</name>
    <dbReference type="NCBI Taxonomy" id="27915"/>
    <lineage>
        <taxon>Eukaryota</taxon>
        <taxon>Metazoa</taxon>
        <taxon>Spiralia</taxon>
        <taxon>Lophotrochozoa</taxon>
        <taxon>Annelida</taxon>
        <taxon>Polychaeta</taxon>
        <taxon>Sedentaria</taxon>
        <taxon>Canalipalpata</taxon>
        <taxon>Sabellida</taxon>
        <taxon>Siboglinidae</taxon>
        <taxon>Ridgeia</taxon>
    </lineage>
</organism>
<gene>
    <name evidence="14" type="ORF">NP493_37g05046</name>
</gene>
<dbReference type="EMBL" id="JAODUO010000037">
    <property type="protein sequence ID" value="KAK2192160.1"/>
    <property type="molecule type" value="Genomic_DNA"/>
</dbReference>
<dbReference type="SUPFAM" id="SSF49265">
    <property type="entry name" value="Fibronectin type III"/>
    <property type="match status" value="1"/>
</dbReference>
<comment type="subcellular location">
    <subcellularLocation>
        <location evidence="1">Membrane</location>
        <topology evidence="1">Single-pass membrane protein</topology>
    </subcellularLocation>
</comment>
<dbReference type="InterPro" id="IPR013783">
    <property type="entry name" value="Ig-like_fold"/>
</dbReference>
<reference evidence="14" key="1">
    <citation type="journal article" date="2023" name="Mol. Biol. Evol.">
        <title>Third-Generation Sequencing Reveals the Adaptive Role of the Epigenome in Three Deep-Sea Polychaetes.</title>
        <authorList>
            <person name="Perez M."/>
            <person name="Aroh O."/>
            <person name="Sun Y."/>
            <person name="Lan Y."/>
            <person name="Juniper S.K."/>
            <person name="Young C.R."/>
            <person name="Angers B."/>
            <person name="Qian P.Y."/>
        </authorList>
    </citation>
    <scope>NUCLEOTIDE SEQUENCE</scope>
    <source>
        <strain evidence="14">R07B-5</strain>
    </source>
</reference>
<sequence>MFCYVLGSKYLHHLSIRIGASPTVDDHTECATRTAEIPLNTNVTLPCEGTGRYVSIKKVGGDRIHLMYFCEVVVKGYKYRDCTSACKGNCNSYTGCDKCEAGKKMPDCKQDCDAGTYGINCAERCSQHCLHPDQCDRLTGSCSGGCQQWYGLNTCKAEIITVDYTSTPTRLSVTSSSVSVSWPQSGAVQGGLESYYQYVVEAADGQDTKEVIRPFTASQTADIKGLKHNTKYHIKVRIDATHNKETKLGNAGPSLAVKTVCVSPDKPQIPKVTATAPDDSHLGSLHVTWQHLGDSGCDNFKKFLVQYKFTSSGQWRDKPSDVRETQMAIDNLQSGVYDVRLSVTNNEDIESDSDIVTSTVGTATTRTTPAPEPEPATPKGATTAKNIDPNTKGGSTGVIIGVVVTLVVLIVLVVIIIIVIFIRLRRGDDNCMTMGRKSPESPPSHPESPPPQGQRRKTPKSPPPRIESPPPRAAQVNARPPAHNAPQPAFEEEEQEMDVEQQEEEVLAPVVSVPDKGVYQNLVHASTLVSVNKLEAYIKERDNITDGFVPEYNNLPHIDSANVTAGKKPTNVPLNRFKNIWPYDHSRVKLKVDDDNPSDYINACYITGFKNKAKSYIACQGPRQNTLADMWRMIWDLKINRIVMVTQLSENGRRKCDIYWPLNVGTQIVYGKVTVATLSCDTYADFTIRTFELTCQGQSHKVTHYQYTSWIDKGVPKDTYPLLALRRLIRSEDRRSSGPMVVHCSAGIGRTGTFIALDSLLDQAKAESKVDVYRFVNSMRGERMEMVQTQTQYEFLYHALLDGIKTGKFAYPMSGYRATYNRLCRDDNNLTELKGQFQLLETLKPKPPGQSSAALLKTNRSKNRSMAIIPEDNSRPYLMSRSPGTNDYINAVYIDSYRRCNSFLLTQVPKQNTVVDLWRLVLDHQCPTIILLEEDIDEAYWPHEEDPTMTHGTLTVELLDEQYNSIQNVVERELKVYLTATPRHSHRVKLYQVTSGWSNGSEVPSDSSIFMNLVQLANQPVSEEGSGPTILQCMNGASRCGLFCAATHLLGSLSIDQYVDVFHSTQHVRNKRPQAISSVEQYKFLYQLVIDYQTEQVTYVNV</sequence>
<dbReference type="SMART" id="SM00194">
    <property type="entry name" value="PTPc"/>
    <property type="match status" value="2"/>
</dbReference>
<proteinExistence type="inferred from homology"/>
<evidence type="ECO:0000259" key="13">
    <source>
        <dbReference type="PROSITE" id="PS50853"/>
    </source>
</evidence>
<dbReference type="CDD" id="cd00047">
    <property type="entry name" value="PTPc"/>
    <property type="match status" value="2"/>
</dbReference>
<name>A0AAD9UK29_RIDPI</name>
<dbReference type="GO" id="GO:0016020">
    <property type="term" value="C:membrane"/>
    <property type="evidence" value="ECO:0007669"/>
    <property type="project" value="UniProtKB-SubCell"/>
</dbReference>
<comment type="similarity">
    <text evidence="2">Belongs to the protein-tyrosine phosphatase family.</text>
</comment>
<dbReference type="InterPro" id="IPR000387">
    <property type="entry name" value="Tyr_Pase_dom"/>
</dbReference>
<feature type="compositionally biased region" description="Acidic residues" evidence="9">
    <location>
        <begin position="490"/>
        <end position="502"/>
    </location>
</feature>
<dbReference type="PANTHER" id="PTHR19134">
    <property type="entry name" value="RECEPTOR-TYPE TYROSINE-PROTEIN PHOSPHATASE"/>
    <property type="match status" value="1"/>
</dbReference>
<dbReference type="AlphaFoldDB" id="A0AAD9UK29"/>
<accession>A0AAD9UK29</accession>
<dbReference type="InterPro" id="IPR003961">
    <property type="entry name" value="FN3_dom"/>
</dbReference>
<keyword evidence="10" id="KW-0812">Transmembrane</keyword>
<dbReference type="InterPro" id="IPR000242">
    <property type="entry name" value="PTP_cat"/>
</dbReference>
<dbReference type="SMART" id="SM00404">
    <property type="entry name" value="PTPc_motif"/>
    <property type="match status" value="2"/>
</dbReference>
<evidence type="ECO:0000256" key="8">
    <source>
        <dbReference type="ARBA" id="ARBA00051722"/>
    </source>
</evidence>
<dbReference type="Gene3D" id="2.60.40.10">
    <property type="entry name" value="Immunoglobulins"/>
    <property type="match status" value="2"/>
</dbReference>
<dbReference type="PANTHER" id="PTHR19134:SF562">
    <property type="entry name" value="PROTEIN-TYROSINE-PHOSPHATASE"/>
    <property type="match status" value="1"/>
</dbReference>
<keyword evidence="4" id="KW-0732">Signal</keyword>
<dbReference type="InterPro" id="IPR003595">
    <property type="entry name" value="Tyr_Pase_cat"/>
</dbReference>
<feature type="compositionally biased region" description="Low complexity" evidence="9">
    <location>
        <begin position="357"/>
        <end position="369"/>
    </location>
</feature>
<evidence type="ECO:0000256" key="10">
    <source>
        <dbReference type="SAM" id="Phobius"/>
    </source>
</evidence>
<dbReference type="SUPFAM" id="SSF52799">
    <property type="entry name" value="(Phosphotyrosine protein) phosphatases II"/>
    <property type="match status" value="2"/>
</dbReference>
<dbReference type="Pfam" id="PF00041">
    <property type="entry name" value="fn3"/>
    <property type="match status" value="1"/>
</dbReference>
<dbReference type="PROSITE" id="PS50056">
    <property type="entry name" value="TYR_PHOSPHATASE_2"/>
    <property type="match status" value="2"/>
</dbReference>
<dbReference type="FunFam" id="3.90.190.10:FF:000102">
    <property type="entry name" value="Receptor-type tyrosine-protein phosphatase"/>
    <property type="match status" value="2"/>
</dbReference>
<dbReference type="PROSITE" id="PS00383">
    <property type="entry name" value="TYR_PHOSPHATASE_1"/>
    <property type="match status" value="1"/>
</dbReference>
<evidence type="ECO:0000256" key="2">
    <source>
        <dbReference type="ARBA" id="ARBA00009580"/>
    </source>
</evidence>
<dbReference type="Gene3D" id="2.170.300.10">
    <property type="entry name" value="Tie2 ligand-binding domain superfamily"/>
    <property type="match status" value="1"/>
</dbReference>
<evidence type="ECO:0000313" key="15">
    <source>
        <dbReference type="Proteomes" id="UP001209878"/>
    </source>
</evidence>
<evidence type="ECO:0000259" key="11">
    <source>
        <dbReference type="PROSITE" id="PS50055"/>
    </source>
</evidence>
<dbReference type="EC" id="3.1.3.48" evidence="3"/>
<keyword evidence="5" id="KW-0378">Hydrolase</keyword>
<keyword evidence="6" id="KW-0904">Protein phosphatase</keyword>
<feature type="domain" description="Tyrosine-protein phosphatase" evidence="11">
    <location>
        <begin position="548"/>
        <end position="803"/>
    </location>
</feature>
<dbReference type="PROSITE" id="PS50055">
    <property type="entry name" value="TYR_PHOSPHATASE_PTP"/>
    <property type="match status" value="2"/>
</dbReference>
<comment type="catalytic activity">
    <reaction evidence="8">
        <text>O-phospho-L-tyrosyl-[protein] + H2O = L-tyrosyl-[protein] + phosphate</text>
        <dbReference type="Rhea" id="RHEA:10684"/>
        <dbReference type="Rhea" id="RHEA-COMP:10136"/>
        <dbReference type="Rhea" id="RHEA-COMP:20101"/>
        <dbReference type="ChEBI" id="CHEBI:15377"/>
        <dbReference type="ChEBI" id="CHEBI:43474"/>
        <dbReference type="ChEBI" id="CHEBI:46858"/>
        <dbReference type="ChEBI" id="CHEBI:61978"/>
        <dbReference type="EC" id="3.1.3.48"/>
    </reaction>
</comment>
<dbReference type="InterPro" id="IPR050348">
    <property type="entry name" value="Protein-Tyr_Phosphatase"/>
</dbReference>
<keyword evidence="15" id="KW-1185">Reference proteome</keyword>
<evidence type="ECO:0000256" key="3">
    <source>
        <dbReference type="ARBA" id="ARBA00013064"/>
    </source>
</evidence>
<dbReference type="PRINTS" id="PR00700">
    <property type="entry name" value="PRTYPHPHTASE"/>
</dbReference>